<dbReference type="EMBL" id="CAJVCH010316781">
    <property type="protein sequence ID" value="CAG7786378.1"/>
    <property type="molecule type" value="Genomic_DNA"/>
</dbReference>
<evidence type="ECO:0000256" key="1">
    <source>
        <dbReference type="SAM" id="Coils"/>
    </source>
</evidence>
<sequence length="869" mass="95369">MSASACRHLYHTTCVDRMFAADSAPVPGSTTPTTACPHPQCRIRLQRSQIFPMMTMLRAMDLRAIADNAVNDEATYWHDQFTASNERAAELQAQIDAYERTTADLRSQLMQMTQSYQSAINQAANLDSQVRNLRSGSVTGRSPPNSVHSQQSSRHSSRTSSPARSGTRQSYVDNRSTSGTLPNQPASGSLVNFFPVAGDMSSDVNMGASSSHSYAAAAAAPAQQDDAARTNRAYRPQLGSMQQRNTSPMPGTAAAAPQQQPANYQPQFAAPGAANVRMPRGQAPARHNMPPPAPVAPASNTPRQRRALQNQQAQRLDNAVPPQANPNEPVLEQHRQQYDAQGRVIVPNAAAPPRQRRTVESTPARPAAPRQRRDPLAQTRRNHNRFRTRYNINTDYLRPFFPLNQYPLRYTLLGIHNRDSTVQTALAAQDILMLGDGFVFGMVQYILQRKPEMRDLLHPSLYRRDLTLQDLINYLTSLPQIPRRLMISIGNWDAFHGTAAFNFEQQFIALLRLLQRRQVEEIYVMPLIRYREQPQQVLQDYERVLRSTWTRTFSGTIQMMAPLDFFAGLEPEIDQFGPMYRLEDFTDFVITVRNEFIMIPLDVTERANDDNDNYEGNDDDNASNAGNDDSDRELNASVQQQLAANNNTQQNQQPNAVAGPSSQPAPTPPADNAASAGAGINQQTSQSIPALGQQTVKIPGGTATITVNSRIFSPTRNTTQNAPTSGQSANEIFQSIDSLATPPASQAQATPSAPASPALPASTQPIVQGSPRSTAPNYLSFAPNPSPRSLGIEHMDTSTAPNTPTQPQTSFASSVATTPANTTFQSPNTSAQSTLSSATDESKMEDEPSLAELKSPMKDNFDDSKNEED</sequence>
<proteinExistence type="predicted"/>
<feature type="compositionally biased region" description="Polar residues" evidence="2">
    <location>
        <begin position="169"/>
        <end position="188"/>
    </location>
</feature>
<feature type="compositionally biased region" description="Basic and acidic residues" evidence="2">
    <location>
        <begin position="855"/>
        <end position="869"/>
    </location>
</feature>
<name>A0A8J2L2B1_9HEXA</name>
<accession>A0A8J2L2B1</accession>
<feature type="region of interest" description="Disordered" evidence="2">
    <location>
        <begin position="239"/>
        <end position="261"/>
    </location>
</feature>
<feature type="compositionally biased region" description="Low complexity" evidence="2">
    <location>
        <begin position="248"/>
        <end position="261"/>
    </location>
</feature>
<feature type="compositionally biased region" description="Acidic residues" evidence="2">
    <location>
        <begin position="610"/>
        <end position="621"/>
    </location>
</feature>
<keyword evidence="1" id="KW-0175">Coiled coil</keyword>
<feature type="compositionally biased region" description="Low complexity" evidence="2">
    <location>
        <begin position="307"/>
        <end position="316"/>
    </location>
</feature>
<feature type="region of interest" description="Disordered" evidence="2">
    <location>
        <begin position="134"/>
        <end position="188"/>
    </location>
</feature>
<feature type="compositionally biased region" description="Polar residues" evidence="2">
    <location>
        <begin position="766"/>
        <end position="777"/>
    </location>
</feature>
<feature type="compositionally biased region" description="Polar residues" evidence="2">
    <location>
        <begin position="134"/>
        <end position="145"/>
    </location>
</feature>
<feature type="compositionally biased region" description="Low complexity" evidence="2">
    <location>
        <begin position="741"/>
        <end position="765"/>
    </location>
</feature>
<keyword evidence="4" id="KW-1185">Reference proteome</keyword>
<comment type="caution">
    <text evidence="3">The sequence shown here is derived from an EMBL/GenBank/DDBJ whole genome shotgun (WGS) entry which is preliminary data.</text>
</comment>
<feature type="compositionally biased region" description="Low complexity" evidence="2">
    <location>
        <begin position="146"/>
        <end position="168"/>
    </location>
</feature>
<feature type="compositionally biased region" description="Low complexity" evidence="2">
    <location>
        <begin position="648"/>
        <end position="658"/>
    </location>
</feature>
<reference evidence="3" key="1">
    <citation type="submission" date="2021-06" db="EMBL/GenBank/DDBJ databases">
        <authorList>
            <person name="Hodson N. C."/>
            <person name="Mongue J. A."/>
            <person name="Jaron S. K."/>
        </authorList>
    </citation>
    <scope>NUCLEOTIDE SEQUENCE</scope>
</reference>
<evidence type="ECO:0000256" key="2">
    <source>
        <dbReference type="SAM" id="MobiDB-lite"/>
    </source>
</evidence>
<gene>
    <name evidence="3" type="ORF">AFUS01_LOCUS24950</name>
</gene>
<dbReference type="AlphaFoldDB" id="A0A8J2L2B1"/>
<feature type="region of interest" description="Disordered" evidence="2">
    <location>
        <begin position="648"/>
        <end position="677"/>
    </location>
</feature>
<evidence type="ECO:0000313" key="4">
    <source>
        <dbReference type="Proteomes" id="UP000708208"/>
    </source>
</evidence>
<feature type="region of interest" description="Disordered" evidence="2">
    <location>
        <begin position="348"/>
        <end position="384"/>
    </location>
</feature>
<feature type="coiled-coil region" evidence="1">
    <location>
        <begin position="81"/>
        <end position="108"/>
    </location>
</feature>
<evidence type="ECO:0000313" key="3">
    <source>
        <dbReference type="EMBL" id="CAG7786378.1"/>
    </source>
</evidence>
<feature type="region of interest" description="Disordered" evidence="2">
    <location>
        <begin position="741"/>
        <end position="869"/>
    </location>
</feature>
<protein>
    <submittedName>
        <fullName evidence="3">Uncharacterized protein</fullName>
    </submittedName>
</protein>
<dbReference type="Proteomes" id="UP000708208">
    <property type="component" value="Unassembled WGS sequence"/>
</dbReference>
<feature type="compositionally biased region" description="Polar residues" evidence="2">
    <location>
        <begin position="797"/>
        <end position="839"/>
    </location>
</feature>
<feature type="region of interest" description="Disordered" evidence="2">
    <location>
        <begin position="278"/>
        <end position="328"/>
    </location>
</feature>
<feature type="region of interest" description="Disordered" evidence="2">
    <location>
        <begin position="607"/>
        <end position="634"/>
    </location>
</feature>
<organism evidence="3 4">
    <name type="scientific">Allacma fusca</name>
    <dbReference type="NCBI Taxonomy" id="39272"/>
    <lineage>
        <taxon>Eukaryota</taxon>
        <taxon>Metazoa</taxon>
        <taxon>Ecdysozoa</taxon>
        <taxon>Arthropoda</taxon>
        <taxon>Hexapoda</taxon>
        <taxon>Collembola</taxon>
        <taxon>Symphypleona</taxon>
        <taxon>Sminthuridae</taxon>
        <taxon>Allacma</taxon>
    </lineage>
</organism>